<dbReference type="Proteomes" id="UP000193920">
    <property type="component" value="Unassembled WGS sequence"/>
</dbReference>
<keyword evidence="1" id="KW-0812">Transmembrane</keyword>
<sequence length="242" mass="27359">MKMIKNNKNIFILSLLICPLVFSENVDFTYSKYTINDIKKFDIVEECSSNSDCPNFAIECAKNKCVYPEFACSGNQNCYTLNPNKNFNMFLNDDDNSVYTVLDENNNNKKIIAKSCNLMNNSSPTYHCKNNGIYYVCNELLDEHCTNDNNCASYKCHESAYICVKESSPIEGGNNDDDENSSSKGLIIACIAILVIIILMVLCCILCMKRSSKNKEIIEYTIVILLKFSSLVFSDNSQQLTI</sequence>
<organism evidence="3 4">
    <name type="scientific">Neocallimastix californiae</name>
    <dbReference type="NCBI Taxonomy" id="1754190"/>
    <lineage>
        <taxon>Eukaryota</taxon>
        <taxon>Fungi</taxon>
        <taxon>Fungi incertae sedis</taxon>
        <taxon>Chytridiomycota</taxon>
        <taxon>Chytridiomycota incertae sedis</taxon>
        <taxon>Neocallimastigomycetes</taxon>
        <taxon>Neocallimastigales</taxon>
        <taxon>Neocallimastigaceae</taxon>
        <taxon>Neocallimastix</taxon>
    </lineage>
</organism>
<reference evidence="3 4" key="1">
    <citation type="submission" date="2016-08" db="EMBL/GenBank/DDBJ databases">
        <title>A Parts List for Fungal Cellulosomes Revealed by Comparative Genomics.</title>
        <authorList>
            <consortium name="DOE Joint Genome Institute"/>
            <person name="Haitjema C.H."/>
            <person name="Gilmore S.P."/>
            <person name="Henske J.K."/>
            <person name="Solomon K.V."/>
            <person name="De Groot R."/>
            <person name="Kuo A."/>
            <person name="Mondo S.J."/>
            <person name="Salamov A.A."/>
            <person name="Labutti K."/>
            <person name="Zhao Z."/>
            <person name="Chiniquy J."/>
            <person name="Barry K."/>
            <person name="Brewer H.M."/>
            <person name="Purvine S.O."/>
            <person name="Wright A.T."/>
            <person name="Boxma B."/>
            <person name="Van Alen T."/>
            <person name="Hackstein J.H."/>
            <person name="Baker S.E."/>
            <person name="Grigoriev I.V."/>
            <person name="O'Malley M.A."/>
        </authorList>
    </citation>
    <scope>NUCLEOTIDE SEQUENCE [LARGE SCALE GENOMIC DNA]</scope>
    <source>
        <strain evidence="3 4">G1</strain>
    </source>
</reference>
<name>A0A1Y2D4J7_9FUNG</name>
<comment type="caution">
    <text evidence="3">The sequence shown here is derived from an EMBL/GenBank/DDBJ whole genome shotgun (WGS) entry which is preliminary data.</text>
</comment>
<evidence type="ECO:0000256" key="1">
    <source>
        <dbReference type="SAM" id="Phobius"/>
    </source>
</evidence>
<evidence type="ECO:0000313" key="4">
    <source>
        <dbReference type="Proteomes" id="UP000193920"/>
    </source>
</evidence>
<dbReference type="EMBL" id="MCOG01000087">
    <property type="protein sequence ID" value="ORY54180.1"/>
    <property type="molecule type" value="Genomic_DNA"/>
</dbReference>
<feature type="chain" id="PRO_5013277003" evidence="2">
    <location>
        <begin position="24"/>
        <end position="242"/>
    </location>
</feature>
<protein>
    <submittedName>
        <fullName evidence="3">Uncharacterized protein</fullName>
    </submittedName>
</protein>
<evidence type="ECO:0000313" key="3">
    <source>
        <dbReference type="EMBL" id="ORY54180.1"/>
    </source>
</evidence>
<feature type="signal peptide" evidence="2">
    <location>
        <begin position="1"/>
        <end position="23"/>
    </location>
</feature>
<keyword evidence="1" id="KW-1133">Transmembrane helix</keyword>
<keyword evidence="4" id="KW-1185">Reference proteome</keyword>
<gene>
    <name evidence="3" type="ORF">LY90DRAFT_507739</name>
</gene>
<accession>A0A1Y2D4J7</accession>
<dbReference type="AlphaFoldDB" id="A0A1Y2D4J7"/>
<feature type="transmembrane region" description="Helical" evidence="1">
    <location>
        <begin position="186"/>
        <end position="208"/>
    </location>
</feature>
<keyword evidence="1" id="KW-0472">Membrane</keyword>
<proteinExistence type="predicted"/>
<keyword evidence="2" id="KW-0732">Signal</keyword>
<dbReference type="OrthoDB" id="283575at2759"/>
<evidence type="ECO:0000256" key="2">
    <source>
        <dbReference type="SAM" id="SignalP"/>
    </source>
</evidence>